<accession>A0A4R5L8I3</accession>
<dbReference type="Proteomes" id="UP000295606">
    <property type="component" value="Unassembled WGS sequence"/>
</dbReference>
<dbReference type="RefSeq" id="WP_133185762.1">
    <property type="nucleotide sequence ID" value="NZ_SMOD01000022.1"/>
</dbReference>
<reference evidence="1 2" key="1">
    <citation type="submission" date="2019-03" db="EMBL/GenBank/DDBJ databases">
        <title>Paraburkholderia sp. isolated from native Mimosa gymnas in Guartela State Park, Brazil.</title>
        <authorList>
            <person name="Paulitsch F."/>
            <person name="Hungria M."/>
            <person name="Delamuta J.R.M."/>
            <person name="Ribeiro R.A."/>
            <person name="Dall'Agnol R."/>
            <person name="Silva J.S.B."/>
        </authorList>
    </citation>
    <scope>NUCLEOTIDE SEQUENCE [LARGE SCALE GENOMIC DNA]</scope>
    <source>
        <strain evidence="1 2">CNPSo 3008</strain>
    </source>
</reference>
<name>A0A4R5L8I3_9BURK</name>
<evidence type="ECO:0000313" key="1">
    <source>
        <dbReference type="EMBL" id="TDG05270.1"/>
    </source>
</evidence>
<proteinExistence type="predicted"/>
<comment type="caution">
    <text evidence="1">The sequence shown here is derived from an EMBL/GenBank/DDBJ whole genome shotgun (WGS) entry which is preliminary data.</text>
</comment>
<protein>
    <submittedName>
        <fullName evidence="1">Uncharacterized protein</fullName>
    </submittedName>
</protein>
<sequence>MSQIHHRPRDMRSIRQFVPRRWRPKALTLFSTLFYLLEVLTILETLTHPRSTAFRKRLGLHLLFF</sequence>
<dbReference type="AlphaFoldDB" id="A0A4R5L8I3"/>
<organism evidence="1 2">
    <name type="scientific">Paraburkholderia guartelaensis</name>
    <dbReference type="NCBI Taxonomy" id="2546446"/>
    <lineage>
        <taxon>Bacteria</taxon>
        <taxon>Pseudomonadati</taxon>
        <taxon>Pseudomonadota</taxon>
        <taxon>Betaproteobacteria</taxon>
        <taxon>Burkholderiales</taxon>
        <taxon>Burkholderiaceae</taxon>
        <taxon>Paraburkholderia</taxon>
    </lineage>
</organism>
<evidence type="ECO:0000313" key="2">
    <source>
        <dbReference type="Proteomes" id="UP000295606"/>
    </source>
</evidence>
<dbReference type="EMBL" id="SMOD01000022">
    <property type="protein sequence ID" value="TDG05270.1"/>
    <property type="molecule type" value="Genomic_DNA"/>
</dbReference>
<gene>
    <name evidence="1" type="ORF">E1N52_26460</name>
</gene>